<gene>
    <name evidence="2" type="ORF">KSP39_PZI019216</name>
</gene>
<keyword evidence="1" id="KW-0812">Transmembrane</keyword>
<dbReference type="EMBL" id="JBBWWQ010000017">
    <property type="protein sequence ID" value="KAK8923543.1"/>
    <property type="molecule type" value="Genomic_DNA"/>
</dbReference>
<keyword evidence="1" id="KW-0472">Membrane</keyword>
<accession>A0AAP0FXQ6</accession>
<name>A0AAP0FXQ6_9ASPA</name>
<protein>
    <submittedName>
        <fullName evidence="2">Uncharacterized protein</fullName>
    </submittedName>
</protein>
<organism evidence="2 3">
    <name type="scientific">Platanthera zijinensis</name>
    <dbReference type="NCBI Taxonomy" id="2320716"/>
    <lineage>
        <taxon>Eukaryota</taxon>
        <taxon>Viridiplantae</taxon>
        <taxon>Streptophyta</taxon>
        <taxon>Embryophyta</taxon>
        <taxon>Tracheophyta</taxon>
        <taxon>Spermatophyta</taxon>
        <taxon>Magnoliopsida</taxon>
        <taxon>Liliopsida</taxon>
        <taxon>Asparagales</taxon>
        <taxon>Orchidaceae</taxon>
        <taxon>Orchidoideae</taxon>
        <taxon>Orchideae</taxon>
        <taxon>Orchidinae</taxon>
        <taxon>Platanthera</taxon>
    </lineage>
</organism>
<sequence length="113" mass="12570">MIFKNFGFNAISLDFYDGISFSPHFNFSDLILQIGSPYERLSLTFLSSTSNSRGLRGEIFFVSLFHLGCLVLALDGKICVAFLYADTSMRFFVVPAHDRFCSIADAHNACPAP</sequence>
<keyword evidence="1" id="KW-1133">Transmembrane helix</keyword>
<keyword evidence="3" id="KW-1185">Reference proteome</keyword>
<evidence type="ECO:0000313" key="3">
    <source>
        <dbReference type="Proteomes" id="UP001418222"/>
    </source>
</evidence>
<feature type="transmembrane region" description="Helical" evidence="1">
    <location>
        <begin position="59"/>
        <end position="85"/>
    </location>
</feature>
<proteinExistence type="predicted"/>
<evidence type="ECO:0000256" key="1">
    <source>
        <dbReference type="SAM" id="Phobius"/>
    </source>
</evidence>
<reference evidence="2 3" key="1">
    <citation type="journal article" date="2022" name="Nat. Plants">
        <title>Genomes of leafy and leafless Platanthera orchids illuminate the evolution of mycoheterotrophy.</title>
        <authorList>
            <person name="Li M.H."/>
            <person name="Liu K.W."/>
            <person name="Li Z."/>
            <person name="Lu H.C."/>
            <person name="Ye Q.L."/>
            <person name="Zhang D."/>
            <person name="Wang J.Y."/>
            <person name="Li Y.F."/>
            <person name="Zhong Z.M."/>
            <person name="Liu X."/>
            <person name="Yu X."/>
            <person name="Liu D.K."/>
            <person name="Tu X.D."/>
            <person name="Liu B."/>
            <person name="Hao Y."/>
            <person name="Liao X.Y."/>
            <person name="Jiang Y.T."/>
            <person name="Sun W.H."/>
            <person name="Chen J."/>
            <person name="Chen Y.Q."/>
            <person name="Ai Y."/>
            <person name="Zhai J.W."/>
            <person name="Wu S.S."/>
            <person name="Zhou Z."/>
            <person name="Hsiao Y.Y."/>
            <person name="Wu W.L."/>
            <person name="Chen Y.Y."/>
            <person name="Lin Y.F."/>
            <person name="Hsu J.L."/>
            <person name="Li C.Y."/>
            <person name="Wang Z.W."/>
            <person name="Zhao X."/>
            <person name="Zhong W.Y."/>
            <person name="Ma X.K."/>
            <person name="Ma L."/>
            <person name="Huang J."/>
            <person name="Chen G.Z."/>
            <person name="Huang M.Z."/>
            <person name="Huang L."/>
            <person name="Peng D.H."/>
            <person name="Luo Y.B."/>
            <person name="Zou S.Q."/>
            <person name="Chen S.P."/>
            <person name="Lan S."/>
            <person name="Tsai W.C."/>
            <person name="Van de Peer Y."/>
            <person name="Liu Z.J."/>
        </authorList>
    </citation>
    <scope>NUCLEOTIDE SEQUENCE [LARGE SCALE GENOMIC DNA]</scope>
    <source>
        <strain evidence="2">Lor287</strain>
    </source>
</reference>
<dbReference type="AlphaFoldDB" id="A0AAP0FXQ6"/>
<dbReference type="Proteomes" id="UP001418222">
    <property type="component" value="Unassembled WGS sequence"/>
</dbReference>
<evidence type="ECO:0000313" key="2">
    <source>
        <dbReference type="EMBL" id="KAK8923543.1"/>
    </source>
</evidence>
<comment type="caution">
    <text evidence="2">The sequence shown here is derived from an EMBL/GenBank/DDBJ whole genome shotgun (WGS) entry which is preliminary data.</text>
</comment>